<dbReference type="Gramene" id="KZN04772">
    <property type="protein sequence ID" value="KZN04772"/>
    <property type="gene ID" value="DCAR_005609"/>
</dbReference>
<dbReference type="GO" id="GO:0016125">
    <property type="term" value="P:sterol metabolic process"/>
    <property type="evidence" value="ECO:0007669"/>
    <property type="project" value="TreeGrafter"/>
</dbReference>
<dbReference type="Proteomes" id="UP000077755">
    <property type="component" value="Chromosome 2"/>
</dbReference>
<evidence type="ECO:0000256" key="9">
    <source>
        <dbReference type="SAM" id="Phobius"/>
    </source>
</evidence>
<dbReference type="PANTHER" id="PTHR24286">
    <property type="entry name" value="CYTOCHROME P450 26"/>
    <property type="match status" value="1"/>
</dbReference>
<evidence type="ECO:0000256" key="6">
    <source>
        <dbReference type="ARBA" id="ARBA00023004"/>
    </source>
</evidence>
<comment type="subcellular location">
    <subcellularLocation>
        <location evidence="1">Membrane</location>
        <topology evidence="1">Single-pass membrane protein</topology>
    </subcellularLocation>
</comment>
<keyword evidence="5 8" id="KW-0560">Oxidoreductase</keyword>
<dbReference type="PRINTS" id="PR00463">
    <property type="entry name" value="EP450I"/>
</dbReference>
<accession>A0A166D616</accession>
<evidence type="ECO:0000256" key="8">
    <source>
        <dbReference type="RuleBase" id="RU000461"/>
    </source>
</evidence>
<dbReference type="OMA" id="PITGHEA"/>
<dbReference type="GO" id="GO:0016132">
    <property type="term" value="P:brassinosteroid biosynthetic process"/>
    <property type="evidence" value="ECO:0007669"/>
    <property type="project" value="TreeGrafter"/>
</dbReference>
<name>A0A166D616_DAUCS</name>
<dbReference type="InterPro" id="IPR002401">
    <property type="entry name" value="Cyt_P450_E_grp-I"/>
</dbReference>
<dbReference type="GO" id="GO:0010268">
    <property type="term" value="P:brassinosteroid homeostasis"/>
    <property type="evidence" value="ECO:0007669"/>
    <property type="project" value="TreeGrafter"/>
</dbReference>
<dbReference type="EMBL" id="LNRQ01000002">
    <property type="protein sequence ID" value="KZN04772.1"/>
    <property type="molecule type" value="Genomic_DNA"/>
</dbReference>
<dbReference type="GO" id="GO:0005783">
    <property type="term" value="C:endoplasmic reticulum"/>
    <property type="evidence" value="ECO:0007669"/>
    <property type="project" value="TreeGrafter"/>
</dbReference>
<reference evidence="10" key="1">
    <citation type="journal article" date="2016" name="Nat. Genet.">
        <title>A high-quality carrot genome assembly provides new insights into carotenoid accumulation and asterid genome evolution.</title>
        <authorList>
            <person name="Iorizzo M."/>
            <person name="Ellison S."/>
            <person name="Senalik D."/>
            <person name="Zeng P."/>
            <person name="Satapoomin P."/>
            <person name="Huang J."/>
            <person name="Bowman M."/>
            <person name="Iovene M."/>
            <person name="Sanseverino W."/>
            <person name="Cavagnaro P."/>
            <person name="Yildiz M."/>
            <person name="Macko-Podgorni A."/>
            <person name="Moranska E."/>
            <person name="Grzebelus E."/>
            <person name="Grzebelus D."/>
            <person name="Ashrafi H."/>
            <person name="Zheng Z."/>
            <person name="Cheng S."/>
            <person name="Spooner D."/>
            <person name="Van Deynze A."/>
            <person name="Simon P."/>
        </authorList>
    </citation>
    <scope>NUCLEOTIDE SEQUENCE [LARGE SCALE GENOMIC DNA]</scope>
    <source>
        <tissue evidence="10">Leaf</tissue>
    </source>
</reference>
<evidence type="ECO:0000256" key="7">
    <source>
        <dbReference type="PIRSR" id="PIRSR602401-1"/>
    </source>
</evidence>
<keyword evidence="12" id="KW-1185">Reference proteome</keyword>
<dbReference type="PROSITE" id="PS00086">
    <property type="entry name" value="CYTOCHROME_P450"/>
    <property type="match status" value="1"/>
</dbReference>
<keyword evidence="2 9" id="KW-0812">Transmembrane</keyword>
<evidence type="ECO:0000313" key="10">
    <source>
        <dbReference type="EMBL" id="KZN04772.1"/>
    </source>
</evidence>
<evidence type="ECO:0000313" key="12">
    <source>
        <dbReference type="Proteomes" id="UP000077755"/>
    </source>
</evidence>
<dbReference type="STRING" id="79200.A0A166D616"/>
<evidence type="ECO:0000256" key="2">
    <source>
        <dbReference type="ARBA" id="ARBA00022692"/>
    </source>
</evidence>
<dbReference type="PANTHER" id="PTHR24286:SF356">
    <property type="entry name" value="ENT-KAURENOIC ACID OXIDASE 2"/>
    <property type="match status" value="1"/>
</dbReference>
<dbReference type="InterPro" id="IPR017972">
    <property type="entry name" value="Cyt_P450_CS"/>
</dbReference>
<evidence type="ECO:0000256" key="4">
    <source>
        <dbReference type="ARBA" id="ARBA00022989"/>
    </source>
</evidence>
<keyword evidence="3 7" id="KW-0479">Metal-binding</keyword>
<dbReference type="InterPro" id="IPR001128">
    <property type="entry name" value="Cyt_P450"/>
</dbReference>
<protein>
    <submittedName>
        <fullName evidence="10">Uncharacterized protein</fullName>
    </submittedName>
</protein>
<feature type="transmembrane region" description="Helical" evidence="9">
    <location>
        <begin position="12"/>
        <end position="30"/>
    </location>
</feature>
<sequence length="495" mass="56948">MEFRDSYDLRFGVITVLVGMVVATFGLMRWGNEWYYERKLGGIRQFLPPGDMGWPLIGNMLSFAVSFKKGHPDSFIETLHTRFNRTHIYKSHMFGSPSVIVTSPEACRKVLMDNETFGPGWPKAVTILLGDKGFHGITNEEHRRLRRLTAGSLSGQEALSFYIEYIKDIAVTSLKDLSEKEKPIELLTEMRKNAFNIIMYIILGIETSPELEKLEKEYHLLTHALKAMRINLPGFAYHRGLRARKKLIKKFGSLVEQRRVSLENKQTKGKRFMVDLLMETEEDGKKLSNQEIVDLIIIYLLAGHESFAHASTWVLINLLEHPQYYQLAKDEQEKIVKKRVSVEDSLNLAEIKQMEYLSKVIDETLRLANLSFTLFREAKTDVHMNGYTIPKGWKVLPWIRSVHMDSQNYKNPNVFNPSRSEDNTSKGAGMFMPFGAGSRLCPGMNLAKLEICIFLHYFLLHYKLERLTPYGKVAYIPITRPSDNCIARIQKLSSI</sequence>
<keyword evidence="7 8" id="KW-0349">Heme</keyword>
<gene>
    <name evidence="10" type="ORF">DCAR_005609</name>
    <name evidence="11" type="ORF">DCAR_0206308</name>
</gene>
<dbReference type="SUPFAM" id="SSF48264">
    <property type="entry name" value="Cytochrome P450"/>
    <property type="match status" value="1"/>
</dbReference>
<keyword evidence="9" id="KW-0472">Membrane</keyword>
<evidence type="ECO:0000256" key="5">
    <source>
        <dbReference type="ARBA" id="ARBA00023002"/>
    </source>
</evidence>
<evidence type="ECO:0000313" key="11">
    <source>
        <dbReference type="EMBL" id="WOG87087.1"/>
    </source>
</evidence>
<dbReference type="Pfam" id="PF00067">
    <property type="entry name" value="p450"/>
    <property type="match status" value="1"/>
</dbReference>
<dbReference type="Gene3D" id="1.10.630.10">
    <property type="entry name" value="Cytochrome P450"/>
    <property type="match status" value="1"/>
</dbReference>
<dbReference type="GO" id="GO:0016020">
    <property type="term" value="C:membrane"/>
    <property type="evidence" value="ECO:0007669"/>
    <property type="project" value="UniProtKB-SubCell"/>
</dbReference>
<keyword evidence="4 9" id="KW-1133">Transmembrane helix</keyword>
<keyword evidence="8" id="KW-0503">Monooxygenase</keyword>
<dbReference type="GO" id="GO:0005506">
    <property type="term" value="F:iron ion binding"/>
    <property type="evidence" value="ECO:0007669"/>
    <property type="project" value="InterPro"/>
</dbReference>
<dbReference type="InterPro" id="IPR036396">
    <property type="entry name" value="Cyt_P450_sf"/>
</dbReference>
<reference evidence="11" key="2">
    <citation type="submission" date="2022-03" db="EMBL/GenBank/DDBJ databases">
        <title>Draft title - Genomic analysis of global carrot germplasm unveils the trajectory of domestication and the origin of high carotenoid orange carrot.</title>
        <authorList>
            <person name="Iorizzo M."/>
            <person name="Ellison S."/>
            <person name="Senalik D."/>
            <person name="Macko-Podgorni A."/>
            <person name="Grzebelus D."/>
            <person name="Bostan H."/>
            <person name="Rolling W."/>
            <person name="Curaba J."/>
            <person name="Simon P."/>
        </authorList>
    </citation>
    <scope>NUCLEOTIDE SEQUENCE</scope>
    <source>
        <tissue evidence="11">Leaf</tissue>
    </source>
</reference>
<comment type="similarity">
    <text evidence="8">Belongs to the cytochrome P450 family.</text>
</comment>
<dbReference type="GO" id="GO:0051777">
    <property type="term" value="F:ent-kaurenoic acid monooxygenase activity"/>
    <property type="evidence" value="ECO:0007669"/>
    <property type="project" value="TreeGrafter"/>
</dbReference>
<dbReference type="EMBL" id="CP093344">
    <property type="protein sequence ID" value="WOG87087.1"/>
    <property type="molecule type" value="Genomic_DNA"/>
</dbReference>
<evidence type="ECO:0000256" key="3">
    <source>
        <dbReference type="ARBA" id="ARBA00022723"/>
    </source>
</evidence>
<proteinExistence type="inferred from homology"/>
<comment type="cofactor">
    <cofactor evidence="7">
        <name>heme</name>
        <dbReference type="ChEBI" id="CHEBI:30413"/>
    </cofactor>
</comment>
<dbReference type="GO" id="GO:0020037">
    <property type="term" value="F:heme binding"/>
    <property type="evidence" value="ECO:0007669"/>
    <property type="project" value="InterPro"/>
</dbReference>
<dbReference type="PRINTS" id="PR00385">
    <property type="entry name" value="P450"/>
</dbReference>
<keyword evidence="6 7" id="KW-0408">Iron</keyword>
<dbReference type="AlphaFoldDB" id="A0A166D616"/>
<feature type="binding site" description="axial binding residue" evidence="7">
    <location>
        <position position="441"/>
    </location>
    <ligand>
        <name>heme</name>
        <dbReference type="ChEBI" id="CHEBI:30413"/>
    </ligand>
    <ligandPart>
        <name>Fe</name>
        <dbReference type="ChEBI" id="CHEBI:18248"/>
    </ligandPart>
</feature>
<organism evidence="10">
    <name type="scientific">Daucus carota subsp. sativus</name>
    <name type="common">Carrot</name>
    <dbReference type="NCBI Taxonomy" id="79200"/>
    <lineage>
        <taxon>Eukaryota</taxon>
        <taxon>Viridiplantae</taxon>
        <taxon>Streptophyta</taxon>
        <taxon>Embryophyta</taxon>
        <taxon>Tracheophyta</taxon>
        <taxon>Spermatophyta</taxon>
        <taxon>Magnoliopsida</taxon>
        <taxon>eudicotyledons</taxon>
        <taxon>Gunneridae</taxon>
        <taxon>Pentapetalae</taxon>
        <taxon>asterids</taxon>
        <taxon>campanulids</taxon>
        <taxon>Apiales</taxon>
        <taxon>Apiaceae</taxon>
        <taxon>Apioideae</taxon>
        <taxon>Scandiceae</taxon>
        <taxon>Daucinae</taxon>
        <taxon>Daucus</taxon>
        <taxon>Daucus sect. Daucus</taxon>
    </lineage>
</organism>
<evidence type="ECO:0000256" key="1">
    <source>
        <dbReference type="ARBA" id="ARBA00004167"/>
    </source>
</evidence>